<dbReference type="Proteomes" id="UP001249851">
    <property type="component" value="Unassembled WGS sequence"/>
</dbReference>
<accession>A0AAD9USQ0</accession>
<protein>
    <submittedName>
        <fullName evidence="1">Uncharacterized protein</fullName>
    </submittedName>
</protein>
<dbReference type="AlphaFoldDB" id="A0AAD9USQ0"/>
<dbReference type="EMBL" id="JARQWQ010000150">
    <property type="protein sequence ID" value="KAK2548297.1"/>
    <property type="molecule type" value="Genomic_DNA"/>
</dbReference>
<organism evidence="1 2">
    <name type="scientific">Acropora cervicornis</name>
    <name type="common">Staghorn coral</name>
    <dbReference type="NCBI Taxonomy" id="6130"/>
    <lineage>
        <taxon>Eukaryota</taxon>
        <taxon>Metazoa</taxon>
        <taxon>Cnidaria</taxon>
        <taxon>Anthozoa</taxon>
        <taxon>Hexacorallia</taxon>
        <taxon>Scleractinia</taxon>
        <taxon>Astrocoeniina</taxon>
        <taxon>Acroporidae</taxon>
        <taxon>Acropora</taxon>
    </lineage>
</organism>
<gene>
    <name evidence="1" type="ORF">P5673_031529</name>
</gene>
<evidence type="ECO:0000313" key="2">
    <source>
        <dbReference type="Proteomes" id="UP001249851"/>
    </source>
</evidence>
<reference evidence="1" key="1">
    <citation type="journal article" date="2023" name="G3 (Bethesda)">
        <title>Whole genome assembly and annotation of the endangered Caribbean coral Acropora cervicornis.</title>
        <authorList>
            <person name="Selwyn J.D."/>
            <person name="Vollmer S.V."/>
        </authorList>
    </citation>
    <scope>NUCLEOTIDE SEQUENCE</scope>
    <source>
        <strain evidence="1">K2</strain>
    </source>
</reference>
<comment type="caution">
    <text evidence="1">The sequence shown here is derived from an EMBL/GenBank/DDBJ whole genome shotgun (WGS) entry which is preliminary data.</text>
</comment>
<sequence length="219" mass="24271">MSLGTKLLPYATSAATKIAPTLATGALSALGSLEIDKIFEKGIGSTIADAALETGISKGLPWLAKKRFEAGRYYAPEEMRAPNLKKRFRKSKPLIDEAGEAAINKLAFYVRPPKTKGKGVRGKGLDIHRYLGKLPSSKAGWTPPGYKYMGPYNPLEEQLRYDRETGEVLVKKAAHHDICFDMGKSKDDCDREMVKSLDEIPYGEMPKWDQTAIFMINTK</sequence>
<reference evidence="1" key="2">
    <citation type="journal article" date="2023" name="Science">
        <title>Genomic signatures of disease resistance in endangered staghorn corals.</title>
        <authorList>
            <person name="Vollmer S.V."/>
            <person name="Selwyn J.D."/>
            <person name="Despard B.A."/>
            <person name="Roesel C.L."/>
        </authorList>
    </citation>
    <scope>NUCLEOTIDE SEQUENCE</scope>
    <source>
        <strain evidence="1">K2</strain>
    </source>
</reference>
<keyword evidence="2" id="KW-1185">Reference proteome</keyword>
<name>A0AAD9USQ0_ACRCE</name>
<evidence type="ECO:0000313" key="1">
    <source>
        <dbReference type="EMBL" id="KAK2548297.1"/>
    </source>
</evidence>
<proteinExistence type="predicted"/>